<dbReference type="PROSITE" id="PS52016">
    <property type="entry name" value="TONB_DEPENDENT_REC_3"/>
    <property type="match status" value="1"/>
</dbReference>
<dbReference type="GO" id="GO:0009279">
    <property type="term" value="C:cell outer membrane"/>
    <property type="evidence" value="ECO:0007669"/>
    <property type="project" value="UniProtKB-SubCell"/>
</dbReference>
<keyword evidence="5 9" id="KW-0798">TonB box</keyword>
<dbReference type="Pfam" id="PF07715">
    <property type="entry name" value="Plug"/>
    <property type="match status" value="1"/>
</dbReference>
<dbReference type="InterPro" id="IPR039426">
    <property type="entry name" value="TonB-dep_rcpt-like"/>
</dbReference>
<evidence type="ECO:0000256" key="2">
    <source>
        <dbReference type="ARBA" id="ARBA00022448"/>
    </source>
</evidence>
<keyword evidence="10" id="KW-0732">Signal</keyword>
<feature type="chain" id="PRO_5012839089" evidence="10">
    <location>
        <begin position="22"/>
        <end position="761"/>
    </location>
</feature>
<dbReference type="Gene3D" id="2.40.170.20">
    <property type="entry name" value="TonB-dependent receptor, beta-barrel domain"/>
    <property type="match status" value="1"/>
</dbReference>
<keyword evidence="7 8" id="KW-0998">Cell outer membrane</keyword>
<reference evidence="14" key="1">
    <citation type="submission" date="2016-11" db="EMBL/GenBank/DDBJ databases">
        <authorList>
            <person name="Varghese N."/>
            <person name="Submissions S."/>
        </authorList>
    </citation>
    <scope>NUCLEOTIDE SEQUENCE [LARGE SCALE GENOMIC DNA]</scope>
    <source>
        <strain evidence="14">DSM 22212</strain>
    </source>
</reference>
<evidence type="ECO:0000256" key="8">
    <source>
        <dbReference type="PROSITE-ProRule" id="PRU01360"/>
    </source>
</evidence>
<dbReference type="InterPro" id="IPR008969">
    <property type="entry name" value="CarboxyPept-like_regulatory"/>
</dbReference>
<dbReference type="InterPro" id="IPR000531">
    <property type="entry name" value="Beta-barrel_TonB"/>
</dbReference>
<evidence type="ECO:0000256" key="10">
    <source>
        <dbReference type="SAM" id="SignalP"/>
    </source>
</evidence>
<dbReference type="GO" id="GO:0015344">
    <property type="term" value="F:siderophore uptake transmembrane transporter activity"/>
    <property type="evidence" value="ECO:0007669"/>
    <property type="project" value="TreeGrafter"/>
</dbReference>
<dbReference type="SUPFAM" id="SSF56935">
    <property type="entry name" value="Porins"/>
    <property type="match status" value="1"/>
</dbReference>
<evidence type="ECO:0000256" key="3">
    <source>
        <dbReference type="ARBA" id="ARBA00022452"/>
    </source>
</evidence>
<gene>
    <name evidence="13" type="ORF">SAMN04488087_1861</name>
</gene>
<evidence type="ECO:0000259" key="12">
    <source>
        <dbReference type="Pfam" id="PF07715"/>
    </source>
</evidence>
<keyword evidence="6 8" id="KW-0472">Membrane</keyword>
<dbReference type="STRING" id="633813.SAMN04488087_1861"/>
<accession>A0A1M6UTZ4</accession>
<evidence type="ECO:0000256" key="7">
    <source>
        <dbReference type="ARBA" id="ARBA00023237"/>
    </source>
</evidence>
<evidence type="ECO:0000256" key="9">
    <source>
        <dbReference type="RuleBase" id="RU003357"/>
    </source>
</evidence>
<evidence type="ECO:0000256" key="5">
    <source>
        <dbReference type="ARBA" id="ARBA00023077"/>
    </source>
</evidence>
<comment type="similarity">
    <text evidence="8 9">Belongs to the TonB-dependent receptor family.</text>
</comment>
<evidence type="ECO:0000256" key="1">
    <source>
        <dbReference type="ARBA" id="ARBA00004571"/>
    </source>
</evidence>
<protein>
    <submittedName>
        <fullName evidence="13">Iron complex outermembrane recepter protein</fullName>
    </submittedName>
</protein>
<dbReference type="Gene3D" id="2.170.130.10">
    <property type="entry name" value="TonB-dependent receptor, plug domain"/>
    <property type="match status" value="1"/>
</dbReference>
<dbReference type="EMBL" id="FRAU01000005">
    <property type="protein sequence ID" value="SHK72633.1"/>
    <property type="molecule type" value="Genomic_DNA"/>
</dbReference>
<organism evidence="13 14">
    <name type="scientific">Rhodothermus profundi</name>
    <dbReference type="NCBI Taxonomy" id="633813"/>
    <lineage>
        <taxon>Bacteria</taxon>
        <taxon>Pseudomonadati</taxon>
        <taxon>Rhodothermota</taxon>
        <taxon>Rhodothermia</taxon>
        <taxon>Rhodothermales</taxon>
        <taxon>Rhodothermaceae</taxon>
        <taxon>Rhodothermus</taxon>
    </lineage>
</organism>
<dbReference type="SUPFAM" id="SSF49464">
    <property type="entry name" value="Carboxypeptidase regulatory domain-like"/>
    <property type="match status" value="1"/>
</dbReference>
<evidence type="ECO:0000313" key="14">
    <source>
        <dbReference type="Proteomes" id="UP000185812"/>
    </source>
</evidence>
<comment type="subcellular location">
    <subcellularLocation>
        <location evidence="1 8">Cell outer membrane</location>
        <topology evidence="1 8">Multi-pass membrane protein</topology>
    </subcellularLocation>
</comment>
<keyword evidence="3 8" id="KW-1134">Transmembrane beta strand</keyword>
<dbReference type="OrthoDB" id="9764669at2"/>
<dbReference type="CDD" id="cd01347">
    <property type="entry name" value="ligand_gated_channel"/>
    <property type="match status" value="1"/>
</dbReference>
<sequence length="761" mass="84256">MRSYYLIVVWLTCSLAVSARAQAVLTGQVLDAETRAPLPGAHVLVDSTTYGTITNAAGLFTLRLMAGHYSLLVRFVGYEPAHYSIALKAGDTLFVPVLLHPTRFELEGIQVTALRPDLRPTAQLQEAAVREANPRDAGELLRALPGLAAVRRGPLGLDPVIRGLRETEVGVYLDGSRLFPAGPARMDSPMSHFDPTIIQSMEVVKGPYALTWGAGNLSAIRVETRGLRTLAPGRMQGRLHAGYDTNLNAFENGLQLGYRQGTLGLLVQTAWRQGADYRAGDGSRIPAHFRSREVRLKLGYLPHPDTRLVIAAGYQAQRDLDYPGLILNADFFDAYTFSATFHRTFRRRLMRSLYVQAYYNAVDHGMDNDDKPTARPDPNRMPPFALDVQINSGIDVVGGRLALKLAPGFADELEIGADAYHTYRNATRWIRRRDTGRLLFEDLVWPRARITDVGLFTRWTHSPAPHWQVAATVRLDLVAARADTASTFFLENVATDLTAHEANLSGALTVSWLPHPRWSVAFGVGSAVRTADATERYADRLPSSKAQMSAEFVGDPTLRPERSTQADLWLETAHPGWSLSLNLFARRLDHYITIAPTNLPKRLPLSPPVVFRYVNGTATFYGGELTLALRLHPALTLTTTGSYLWGRDETRNEPAFGVAPPRVDLSLRYEPSARFFAEATWHRVARQNRVAVSRGETPTDGYATIDLKAGVRLFQSGRLQLGVQNLTDVAYADHLNAINPFTGSRILEPGRVFFLELTLAF</sequence>
<keyword evidence="2 8" id="KW-0813">Transport</keyword>
<evidence type="ECO:0000256" key="6">
    <source>
        <dbReference type="ARBA" id="ARBA00023136"/>
    </source>
</evidence>
<dbReference type="Pfam" id="PF13715">
    <property type="entry name" value="CarbopepD_reg_2"/>
    <property type="match status" value="1"/>
</dbReference>
<feature type="domain" description="TonB-dependent receptor-like beta-barrel" evidence="11">
    <location>
        <begin position="311"/>
        <end position="726"/>
    </location>
</feature>
<evidence type="ECO:0000259" key="11">
    <source>
        <dbReference type="Pfam" id="PF00593"/>
    </source>
</evidence>
<feature type="signal peptide" evidence="10">
    <location>
        <begin position="1"/>
        <end position="21"/>
    </location>
</feature>
<dbReference type="InterPro" id="IPR036942">
    <property type="entry name" value="Beta-barrel_TonB_sf"/>
</dbReference>
<dbReference type="PANTHER" id="PTHR30069">
    <property type="entry name" value="TONB-DEPENDENT OUTER MEMBRANE RECEPTOR"/>
    <property type="match status" value="1"/>
</dbReference>
<dbReference type="InterPro" id="IPR037066">
    <property type="entry name" value="Plug_dom_sf"/>
</dbReference>
<evidence type="ECO:0000313" key="13">
    <source>
        <dbReference type="EMBL" id="SHK72633.1"/>
    </source>
</evidence>
<name>A0A1M6UTZ4_9BACT</name>
<feature type="domain" description="TonB-dependent receptor plug" evidence="12">
    <location>
        <begin position="123"/>
        <end position="218"/>
    </location>
</feature>
<keyword evidence="14" id="KW-1185">Reference proteome</keyword>
<keyword evidence="4 8" id="KW-0812">Transmembrane</keyword>
<evidence type="ECO:0000256" key="4">
    <source>
        <dbReference type="ARBA" id="ARBA00022692"/>
    </source>
</evidence>
<dbReference type="RefSeq" id="WP_072715680.1">
    <property type="nucleotide sequence ID" value="NZ_FRAU01000005.1"/>
</dbReference>
<dbReference type="AlphaFoldDB" id="A0A1M6UTZ4"/>
<dbReference type="Gene3D" id="2.60.40.1120">
    <property type="entry name" value="Carboxypeptidase-like, regulatory domain"/>
    <property type="match status" value="1"/>
</dbReference>
<proteinExistence type="inferred from homology"/>
<dbReference type="InterPro" id="IPR012910">
    <property type="entry name" value="Plug_dom"/>
</dbReference>
<dbReference type="Pfam" id="PF00593">
    <property type="entry name" value="TonB_dep_Rec_b-barrel"/>
    <property type="match status" value="1"/>
</dbReference>
<dbReference type="Proteomes" id="UP000185812">
    <property type="component" value="Unassembled WGS sequence"/>
</dbReference>
<dbReference type="GO" id="GO:0044718">
    <property type="term" value="P:siderophore transmembrane transport"/>
    <property type="evidence" value="ECO:0007669"/>
    <property type="project" value="TreeGrafter"/>
</dbReference>
<dbReference type="PANTHER" id="PTHR30069:SF49">
    <property type="entry name" value="OUTER MEMBRANE PROTEIN C"/>
    <property type="match status" value="1"/>
</dbReference>